<dbReference type="EMBL" id="CDOE01000016">
    <property type="protein sequence ID" value="CEN32866.1"/>
    <property type="molecule type" value="Genomic_DNA"/>
</dbReference>
<protein>
    <submittedName>
        <fullName evidence="1">Uncharacterized protein</fullName>
    </submittedName>
</protein>
<sequence length="66" mass="7774">MGAYKPITIQLINLNIPREVAIILRDTIFRDQIYNDNLSDKVIIKTINDNFDKIDFWNQVQLSHLT</sequence>
<evidence type="ECO:0000313" key="2">
    <source>
        <dbReference type="Proteomes" id="UP000044026"/>
    </source>
</evidence>
<proteinExistence type="predicted"/>
<organism evidence="1 2">
    <name type="scientific">Capnocytophaga canimorsus</name>
    <dbReference type="NCBI Taxonomy" id="28188"/>
    <lineage>
        <taxon>Bacteria</taxon>
        <taxon>Pseudomonadati</taxon>
        <taxon>Bacteroidota</taxon>
        <taxon>Flavobacteriia</taxon>
        <taxon>Flavobacteriales</taxon>
        <taxon>Flavobacteriaceae</taxon>
        <taxon>Capnocytophaga</taxon>
    </lineage>
</organism>
<name>A0A0B7GZY6_9FLAO</name>
<gene>
    <name evidence="1" type="ORF">CCAN12_230001</name>
</gene>
<evidence type="ECO:0000313" key="1">
    <source>
        <dbReference type="EMBL" id="CEN32866.1"/>
    </source>
</evidence>
<accession>A0A0B7GZY6</accession>
<dbReference type="Proteomes" id="UP000044026">
    <property type="component" value="Unassembled WGS sequence"/>
</dbReference>
<dbReference type="AlphaFoldDB" id="A0A0B7GZY6"/>
<reference evidence="1 2" key="1">
    <citation type="submission" date="2015-01" db="EMBL/GenBank/DDBJ databases">
        <authorList>
            <person name="Xiang T."/>
            <person name="Song Y."/>
            <person name="Huang L."/>
            <person name="Wang B."/>
            <person name="Wu P."/>
        </authorList>
    </citation>
    <scope>NUCLEOTIDE SEQUENCE [LARGE SCALE GENOMIC DNA]</scope>
    <source>
        <strain evidence="1 2">Cc12</strain>
    </source>
</reference>